<feature type="compositionally biased region" description="Basic and acidic residues" evidence="1">
    <location>
        <begin position="46"/>
        <end position="60"/>
    </location>
</feature>
<evidence type="ECO:0000256" key="1">
    <source>
        <dbReference type="SAM" id="MobiDB-lite"/>
    </source>
</evidence>
<dbReference type="EMBL" id="GBRH01216484">
    <property type="protein sequence ID" value="JAD81411.1"/>
    <property type="molecule type" value="Transcribed_RNA"/>
</dbReference>
<organism evidence="2">
    <name type="scientific">Arundo donax</name>
    <name type="common">Giant reed</name>
    <name type="synonym">Donax arundinaceus</name>
    <dbReference type="NCBI Taxonomy" id="35708"/>
    <lineage>
        <taxon>Eukaryota</taxon>
        <taxon>Viridiplantae</taxon>
        <taxon>Streptophyta</taxon>
        <taxon>Embryophyta</taxon>
        <taxon>Tracheophyta</taxon>
        <taxon>Spermatophyta</taxon>
        <taxon>Magnoliopsida</taxon>
        <taxon>Liliopsida</taxon>
        <taxon>Poales</taxon>
        <taxon>Poaceae</taxon>
        <taxon>PACMAD clade</taxon>
        <taxon>Arundinoideae</taxon>
        <taxon>Arundineae</taxon>
        <taxon>Arundo</taxon>
    </lineage>
</organism>
<reference evidence="2" key="2">
    <citation type="journal article" date="2015" name="Data Brief">
        <title>Shoot transcriptome of the giant reed, Arundo donax.</title>
        <authorList>
            <person name="Barrero R.A."/>
            <person name="Guerrero F.D."/>
            <person name="Moolhuijzen P."/>
            <person name="Goolsby J.A."/>
            <person name="Tidwell J."/>
            <person name="Bellgard S.E."/>
            <person name="Bellgard M.I."/>
        </authorList>
    </citation>
    <scope>NUCLEOTIDE SEQUENCE</scope>
    <source>
        <tissue evidence="2">Shoot tissue taken approximately 20 cm above the soil surface</tissue>
    </source>
</reference>
<reference evidence="2" key="1">
    <citation type="submission" date="2014-09" db="EMBL/GenBank/DDBJ databases">
        <authorList>
            <person name="Magalhaes I.L.F."/>
            <person name="Oliveira U."/>
            <person name="Santos F.R."/>
            <person name="Vidigal T.H.D.A."/>
            <person name="Brescovit A.D."/>
            <person name="Santos A.J."/>
        </authorList>
    </citation>
    <scope>NUCLEOTIDE SEQUENCE</scope>
    <source>
        <tissue evidence="2">Shoot tissue taken approximately 20 cm above the soil surface</tissue>
    </source>
</reference>
<dbReference type="AlphaFoldDB" id="A0A0A9D0M6"/>
<name>A0A0A9D0M6_ARUDO</name>
<feature type="region of interest" description="Disordered" evidence="1">
    <location>
        <begin position="40"/>
        <end position="60"/>
    </location>
</feature>
<sequence>MISPVTFHLHRLQVSALSVMFTHSGASGVFVQMPDKETEPLVAGKDSGDAKKANGVAHDC</sequence>
<protein>
    <submittedName>
        <fullName evidence="2">Uncharacterized protein</fullName>
    </submittedName>
</protein>
<proteinExistence type="predicted"/>
<accession>A0A0A9D0M6</accession>
<evidence type="ECO:0000313" key="2">
    <source>
        <dbReference type="EMBL" id="JAD81411.1"/>
    </source>
</evidence>